<sequence length="158" mass="16916">MNSDFMVAVHALVYLNHKADIVSSEALAENICTNAARVRKVMVPLKRAGLVSTREGSVGGYRFAADAAEVSLRTVADALGVHFVESTWHSGSHDMDCLIACGMADIMDGIFADLNKRCLEELARTTVADIDASIFESRIENAGRAQDSLSLAPDNSTA</sequence>
<dbReference type="InterPro" id="IPR000944">
    <property type="entry name" value="Tscrpt_reg_Rrf2"/>
</dbReference>
<dbReference type="Pfam" id="PF02082">
    <property type="entry name" value="Rrf2"/>
    <property type="match status" value="1"/>
</dbReference>
<dbReference type="InterPro" id="IPR036388">
    <property type="entry name" value="WH-like_DNA-bd_sf"/>
</dbReference>
<proteinExistence type="predicted"/>
<dbReference type="AlphaFoldDB" id="A0A3N0AUL2"/>
<dbReference type="GO" id="GO:0005829">
    <property type="term" value="C:cytosol"/>
    <property type="evidence" value="ECO:0007669"/>
    <property type="project" value="TreeGrafter"/>
</dbReference>
<accession>A0A3N0AUL2</accession>
<dbReference type="InterPro" id="IPR030489">
    <property type="entry name" value="TR_Rrf2-type_CS"/>
</dbReference>
<gene>
    <name evidence="1" type="ORF">DMP08_11980</name>
</gene>
<dbReference type="RefSeq" id="WP_123193110.1">
    <property type="nucleotide sequence ID" value="NZ_QICD01000041.1"/>
</dbReference>
<dbReference type="PROSITE" id="PS51197">
    <property type="entry name" value="HTH_RRF2_2"/>
    <property type="match status" value="1"/>
</dbReference>
<dbReference type="InterPro" id="IPR036390">
    <property type="entry name" value="WH_DNA-bd_sf"/>
</dbReference>
<dbReference type="PROSITE" id="PS01332">
    <property type="entry name" value="HTH_RRF2_1"/>
    <property type="match status" value="1"/>
</dbReference>
<name>A0A3N0AUL2_9ACTN</name>
<evidence type="ECO:0000313" key="2">
    <source>
        <dbReference type="Proteomes" id="UP000278632"/>
    </source>
</evidence>
<evidence type="ECO:0000313" key="1">
    <source>
        <dbReference type="EMBL" id="RNL38254.1"/>
    </source>
</evidence>
<reference evidence="2" key="1">
    <citation type="submission" date="2018-05" db="EMBL/GenBank/DDBJ databases">
        <title>Genome Sequencing of selected type strains of the family Eggerthellaceae.</title>
        <authorList>
            <person name="Danylec N."/>
            <person name="Stoll D.A."/>
            <person name="Doetsch A."/>
            <person name="Huch M."/>
        </authorList>
    </citation>
    <scope>NUCLEOTIDE SEQUENCE [LARGE SCALE GENOMIC DNA]</scope>
    <source>
        <strain evidence="2">DSM 16106</strain>
    </source>
</reference>
<keyword evidence="2" id="KW-1185">Reference proteome</keyword>
<protein>
    <submittedName>
        <fullName evidence="1">Transcriptional regulator</fullName>
    </submittedName>
</protein>
<organism evidence="1 2">
    <name type="scientific">Paraeggerthella hongkongensis</name>
    <dbReference type="NCBI Taxonomy" id="230658"/>
    <lineage>
        <taxon>Bacteria</taxon>
        <taxon>Bacillati</taxon>
        <taxon>Actinomycetota</taxon>
        <taxon>Coriobacteriia</taxon>
        <taxon>Eggerthellales</taxon>
        <taxon>Eggerthellaceae</taxon>
        <taxon>Paraeggerthella</taxon>
    </lineage>
</organism>
<dbReference type="PANTHER" id="PTHR33221:SF15">
    <property type="entry name" value="HTH-TYPE TRANSCRIPTIONAL REGULATOR YWGB-RELATED"/>
    <property type="match status" value="1"/>
</dbReference>
<dbReference type="GO" id="GO:0003700">
    <property type="term" value="F:DNA-binding transcription factor activity"/>
    <property type="evidence" value="ECO:0007669"/>
    <property type="project" value="TreeGrafter"/>
</dbReference>
<comment type="caution">
    <text evidence="1">The sequence shown here is derived from an EMBL/GenBank/DDBJ whole genome shotgun (WGS) entry which is preliminary data.</text>
</comment>
<dbReference type="EMBL" id="QICD01000041">
    <property type="protein sequence ID" value="RNL38254.1"/>
    <property type="molecule type" value="Genomic_DNA"/>
</dbReference>
<dbReference type="SUPFAM" id="SSF46785">
    <property type="entry name" value="Winged helix' DNA-binding domain"/>
    <property type="match status" value="1"/>
</dbReference>
<dbReference type="OrthoDB" id="9808360at2"/>
<dbReference type="Proteomes" id="UP000278632">
    <property type="component" value="Unassembled WGS sequence"/>
</dbReference>
<dbReference type="Gene3D" id="1.10.10.10">
    <property type="entry name" value="Winged helix-like DNA-binding domain superfamily/Winged helix DNA-binding domain"/>
    <property type="match status" value="1"/>
</dbReference>
<dbReference type="PANTHER" id="PTHR33221">
    <property type="entry name" value="WINGED HELIX-TURN-HELIX TRANSCRIPTIONAL REGULATOR, RRF2 FAMILY"/>
    <property type="match status" value="1"/>
</dbReference>